<organism evidence="3 4">
    <name type="scientific">Prosthecochloris marina</name>
    <dbReference type="NCBI Taxonomy" id="2017681"/>
    <lineage>
        <taxon>Bacteria</taxon>
        <taxon>Pseudomonadati</taxon>
        <taxon>Chlorobiota</taxon>
        <taxon>Chlorobiia</taxon>
        <taxon>Chlorobiales</taxon>
        <taxon>Chlorobiaceae</taxon>
        <taxon>Prosthecochloris</taxon>
    </lineage>
</organism>
<gene>
    <name evidence="3" type="ORF">CR164_03765</name>
</gene>
<feature type="chain" id="PRO_5016425627" description="Protein BatD" evidence="2">
    <location>
        <begin position="26"/>
        <end position="440"/>
    </location>
</feature>
<feature type="signal peptide" evidence="2">
    <location>
        <begin position="1"/>
        <end position="25"/>
    </location>
</feature>
<dbReference type="PANTHER" id="PTHR40940">
    <property type="entry name" value="PROTEIN BATD-RELATED"/>
    <property type="match status" value="1"/>
</dbReference>
<accession>A0A317T823</accession>
<sequence>MKPLVYRGLILLLLLCVIRTGSSSATSRTDNEEKELFLTAHISNDKPFTGEAVELTYTLSFTGIAPKILDTAEPSQEGIWVEETALGKLIPSRPQRIGDTLYRNAVIKQMTLVPLQAGRFSITGYSILCIIPKSLSIDSPPEPDDSLALMAPEVTIDVNPLPEPIPSGFSGAVGILDVTASADRDTIHAGKTLQLTGTLTGTGNFKTFPALPWSLPEGFSVLETIAEPTSADSPERLTKTIVLKADKPGTFTFSPLSFTSFDPERKTYVTVESNKLTLAILPETAEKTAKAPDAAASTTQDKSPERNVPAVFYNLLFTLSFIVVVVLLYLLLKRRFIIGKSNPKPAHSPQELREQLSAILKQGYGFDVQGLTRKELTQAMEKQGVDDTFLAKLLVLLDELDRLEFAPGEPDAEELENLRQKCNTLSTTVRSRPSRSERTS</sequence>
<proteinExistence type="predicted"/>
<evidence type="ECO:0008006" key="5">
    <source>
        <dbReference type="Google" id="ProtNLM"/>
    </source>
</evidence>
<keyword evidence="4" id="KW-1185">Reference proteome</keyword>
<comment type="caution">
    <text evidence="3">The sequence shown here is derived from an EMBL/GenBank/DDBJ whole genome shotgun (WGS) entry which is preliminary data.</text>
</comment>
<dbReference type="PANTHER" id="PTHR40940:SF2">
    <property type="entry name" value="BATD"/>
    <property type="match status" value="1"/>
</dbReference>
<evidence type="ECO:0000313" key="3">
    <source>
        <dbReference type="EMBL" id="PWW82863.1"/>
    </source>
</evidence>
<dbReference type="Proteomes" id="UP000246278">
    <property type="component" value="Unassembled WGS sequence"/>
</dbReference>
<feature type="transmembrane region" description="Helical" evidence="1">
    <location>
        <begin position="311"/>
        <end position="332"/>
    </location>
</feature>
<evidence type="ECO:0000256" key="1">
    <source>
        <dbReference type="SAM" id="Phobius"/>
    </source>
</evidence>
<dbReference type="InterPro" id="IPR025738">
    <property type="entry name" value="BatD"/>
</dbReference>
<dbReference type="Pfam" id="PF13584">
    <property type="entry name" value="BatD"/>
    <property type="match status" value="1"/>
</dbReference>
<dbReference type="EMBL" id="PDNZ01000002">
    <property type="protein sequence ID" value="PWW82863.1"/>
    <property type="molecule type" value="Genomic_DNA"/>
</dbReference>
<reference evidence="4" key="1">
    <citation type="submission" date="2017-10" db="EMBL/GenBank/DDBJ databases">
        <authorList>
            <person name="Gaisin V.A."/>
            <person name="Rysina M.S."/>
            <person name="Grouzdev D.S."/>
        </authorList>
    </citation>
    <scope>NUCLEOTIDE SEQUENCE [LARGE SCALE GENOMIC DNA]</scope>
    <source>
        <strain evidence="4">V1</strain>
    </source>
</reference>
<dbReference type="RefSeq" id="WP_110022578.1">
    <property type="nucleotide sequence ID" value="NZ_PDNZ01000002.1"/>
</dbReference>
<evidence type="ECO:0000313" key="4">
    <source>
        <dbReference type="Proteomes" id="UP000246278"/>
    </source>
</evidence>
<keyword evidence="1" id="KW-0472">Membrane</keyword>
<keyword evidence="1" id="KW-0812">Transmembrane</keyword>
<protein>
    <recommendedName>
        <fullName evidence="5">Protein BatD</fullName>
    </recommendedName>
</protein>
<keyword evidence="2" id="KW-0732">Signal</keyword>
<evidence type="ECO:0000256" key="2">
    <source>
        <dbReference type="SAM" id="SignalP"/>
    </source>
</evidence>
<dbReference type="OrthoDB" id="2079210at2"/>
<keyword evidence="1" id="KW-1133">Transmembrane helix</keyword>
<dbReference type="AlphaFoldDB" id="A0A317T823"/>
<name>A0A317T823_9CHLB</name>